<sequence>MLIQLCYASERVEHLNSDLLEDLSNILTKSKLFNQEQQIFGVLYYANGFFFQCLEGEKSQVEALFVKIQDDKRHHKIKLYRTVIIDEINFKSWSMKYVEKNTCIERFFHKRGKKNFQPLELLQEDIASLLEVLIDSIESELPKRTRQGLKYRGVNRFL</sequence>
<dbReference type="Pfam" id="PF04940">
    <property type="entry name" value="BLUF"/>
    <property type="match status" value="1"/>
</dbReference>
<dbReference type="Proteomes" id="UP000314285">
    <property type="component" value="Unassembled WGS sequence"/>
</dbReference>
<dbReference type="InterPro" id="IPR007024">
    <property type="entry name" value="BLUF_domain"/>
</dbReference>
<evidence type="ECO:0000259" key="1">
    <source>
        <dbReference type="PROSITE" id="PS50925"/>
    </source>
</evidence>
<protein>
    <submittedName>
        <fullName evidence="2">BLUF domain-containing protein</fullName>
    </submittedName>
</protein>
<name>A0A8H2K3M7_ACIRA</name>
<dbReference type="AlphaFoldDB" id="A0A8H2K3M7"/>
<gene>
    <name evidence="2" type="ORF">FHY67_00320</name>
</gene>
<accession>A0A8H2K3M7</accession>
<evidence type="ECO:0000313" key="3">
    <source>
        <dbReference type="Proteomes" id="UP000314285"/>
    </source>
</evidence>
<dbReference type="SMART" id="SM01034">
    <property type="entry name" value="BLUF"/>
    <property type="match status" value="1"/>
</dbReference>
<dbReference type="EMBL" id="VFBM01000001">
    <property type="protein sequence ID" value="TNX93947.1"/>
    <property type="molecule type" value="Genomic_DNA"/>
</dbReference>
<dbReference type="SUPFAM" id="SSF54975">
    <property type="entry name" value="Acylphosphatase/BLUF domain-like"/>
    <property type="match status" value="1"/>
</dbReference>
<dbReference type="Gene3D" id="3.30.70.100">
    <property type="match status" value="1"/>
</dbReference>
<feature type="domain" description="BLUF" evidence="1">
    <location>
        <begin position="2"/>
        <end position="96"/>
    </location>
</feature>
<proteinExistence type="predicted"/>
<dbReference type="InterPro" id="IPR036046">
    <property type="entry name" value="Acylphosphatase-like_dom_sf"/>
</dbReference>
<organism evidence="2 3">
    <name type="scientific">Acinetobacter radioresistens</name>
    <dbReference type="NCBI Taxonomy" id="40216"/>
    <lineage>
        <taxon>Bacteria</taxon>
        <taxon>Pseudomonadati</taxon>
        <taxon>Pseudomonadota</taxon>
        <taxon>Gammaproteobacteria</taxon>
        <taxon>Moraxellales</taxon>
        <taxon>Moraxellaceae</taxon>
        <taxon>Acinetobacter</taxon>
    </lineage>
</organism>
<dbReference type="GO" id="GO:0009882">
    <property type="term" value="F:blue light photoreceptor activity"/>
    <property type="evidence" value="ECO:0007669"/>
    <property type="project" value="InterPro"/>
</dbReference>
<dbReference type="RefSeq" id="WP_034670007.1">
    <property type="nucleotide sequence ID" value="NZ_CP027365.1"/>
</dbReference>
<reference evidence="2 3" key="1">
    <citation type="submission" date="2019-06" db="EMBL/GenBank/DDBJ databases">
        <title>Genome of Acinetobacter radioresistens APH1, a phenol degrading strain.</title>
        <authorList>
            <person name="Liu Y."/>
        </authorList>
    </citation>
    <scope>NUCLEOTIDE SEQUENCE [LARGE SCALE GENOMIC DNA]</scope>
    <source>
        <strain evidence="2 3">APH1</strain>
    </source>
</reference>
<evidence type="ECO:0000313" key="2">
    <source>
        <dbReference type="EMBL" id="TNX93947.1"/>
    </source>
</evidence>
<dbReference type="PROSITE" id="PS50925">
    <property type="entry name" value="BLUF"/>
    <property type="match status" value="1"/>
</dbReference>
<dbReference type="GO" id="GO:0071949">
    <property type="term" value="F:FAD binding"/>
    <property type="evidence" value="ECO:0007669"/>
    <property type="project" value="InterPro"/>
</dbReference>
<comment type="caution">
    <text evidence="2">The sequence shown here is derived from an EMBL/GenBank/DDBJ whole genome shotgun (WGS) entry which is preliminary data.</text>
</comment>